<name>A0A3G8F1B2_9CAUD</name>
<accession>A0A3G8F1B2</accession>
<dbReference type="Proteomes" id="UP000279248">
    <property type="component" value="Segment"/>
</dbReference>
<feature type="transmembrane region" description="Helical" evidence="4">
    <location>
        <begin position="532"/>
        <end position="557"/>
    </location>
</feature>
<keyword evidence="4" id="KW-0472">Membrane</keyword>
<dbReference type="RefSeq" id="YP_009816628.1">
    <property type="nucleotide sequence ID" value="NC_048109.1"/>
</dbReference>
<sequence length="919" mass="97369">MANDLQLRVLLSAIDRASAPLRRIMQGSDATARALKATRERLKQLNAQQSDVRAFRTQRGALEQVSTALDAQQARVKALAQQMAAAGNPTRALTRDYNRAIREAGFLKQQHAQQSQALQQLRTRLSNAGISTRNLGQHERDLRAQIQAANGAINSQAQRLRNLSQQQERLTHARNTYSRGIQSAAALAGTGMAARATGMYTGDKLRQMLGVGYEFDATMSATQAVTRIERKDDPQMQALRQQARTLPLSSKFTDKEVAQGQYFLGRTGYSAKQILGAMPGMLNLAAAGDMDLGDTADIASNIQTAMGIPAEKMDQVADVLTAAFTRNNVDIRMLGDSLKYSAGVGREYGQSLETVTTATALLGNAGVQGSMAGTSMRSVLTRLGTSKAVAKLGVQTKDANGNMRDMLDILKDINKKTAGMGNVQRGAIFKDIAGQYAVTSFGTLMRAVEGGQFQTMRESLNNSEGEAARVASTQLDNLKGDMTMLHAALENISVELFDKNSPWLRELAADLSHLLHNVGEFLKANPQVSKGIVITVAAFSALMATVGSLAITLAGILGPMIAVRFMLGTIGIRLPGLIGLLKLLFAPIRMLAGLLIGPLVTALRVVSIALWGLAANPVVLAIAAVVAVLAGAAYLIYRNWDAVKTYLLGLWEEIKAGFDGGIGGILSTLMNFSPLGLIYRAFSGVLGYLGIDLPARFSDFGNMIVQGLVNGLLAGIGQIKRAVQRVGGAAIDWFKDKLGIHSPSRVFADLGGFTMAGLAQGLGAGQAGPLGVIARIGQGLVNAGRQAVAGLDSELTRSARPTITPPAAVTELVAAQRQRSPTFDQPLLAMLGDLGKSAGAIGALVLGASAPAQAITIDNRPPVSSAPAAVSIGGDTYYITIQAGPGSDAADLKRTLSQLLDERERNKAARLRARLQDRE</sequence>
<keyword evidence="4" id="KW-0812">Transmembrane</keyword>
<feature type="coiled-coil region" evidence="3">
    <location>
        <begin position="146"/>
        <end position="173"/>
    </location>
</feature>
<keyword evidence="2" id="KW-1188">Viral release from host cell</keyword>
<dbReference type="KEGG" id="vg:55007909"/>
<evidence type="ECO:0000256" key="4">
    <source>
        <dbReference type="SAM" id="Phobius"/>
    </source>
</evidence>
<dbReference type="GeneID" id="55007909"/>
<feature type="coiled-coil region" evidence="3">
    <location>
        <begin position="28"/>
        <end position="82"/>
    </location>
</feature>
<evidence type="ECO:0000259" key="5">
    <source>
        <dbReference type="Pfam" id="PF10145"/>
    </source>
</evidence>
<dbReference type="EMBL" id="MK034952">
    <property type="protein sequence ID" value="AZF87867.1"/>
    <property type="molecule type" value="Genomic_DNA"/>
</dbReference>
<feature type="transmembrane region" description="Helical" evidence="4">
    <location>
        <begin position="591"/>
        <end position="612"/>
    </location>
</feature>
<evidence type="ECO:0000313" key="6">
    <source>
        <dbReference type="EMBL" id="AZF87867.1"/>
    </source>
</evidence>
<keyword evidence="4" id="KW-1133">Transmembrane helix</keyword>
<proteinExistence type="predicted"/>
<evidence type="ECO:0000313" key="7">
    <source>
        <dbReference type="Proteomes" id="UP000279248"/>
    </source>
</evidence>
<evidence type="ECO:0000256" key="1">
    <source>
        <dbReference type="ARBA" id="ARBA00022465"/>
    </source>
</evidence>
<feature type="domain" description="Phage tail tape measure protein" evidence="5">
    <location>
        <begin position="241"/>
        <end position="434"/>
    </location>
</feature>
<evidence type="ECO:0000256" key="2">
    <source>
        <dbReference type="ARBA" id="ARBA00022612"/>
    </source>
</evidence>
<protein>
    <submittedName>
        <fullName evidence="6">Tail tape measure protein</fullName>
    </submittedName>
</protein>
<organism evidence="6 7">
    <name type="scientific">Pseudomonas phage Dobby</name>
    <dbReference type="NCBI Taxonomy" id="2483611"/>
    <lineage>
        <taxon>Viruses</taxon>
        <taxon>Duplodnaviria</taxon>
        <taxon>Heunggongvirae</taxon>
        <taxon>Uroviricota</taxon>
        <taxon>Caudoviricetes</taxon>
        <taxon>Peduoviridae</taxon>
        <taxon>Citexvirus</taxon>
        <taxon>Citexvirus dobby</taxon>
    </lineage>
</organism>
<dbReference type="PANTHER" id="PTHR37813">
    <property type="entry name" value="FELS-2 PROPHAGE PROTEIN"/>
    <property type="match status" value="1"/>
</dbReference>
<dbReference type="InterPro" id="IPR010090">
    <property type="entry name" value="Phage_tape_meas"/>
</dbReference>
<dbReference type="Pfam" id="PF10145">
    <property type="entry name" value="PhageMin_Tail"/>
    <property type="match status" value="1"/>
</dbReference>
<feature type="transmembrane region" description="Helical" evidence="4">
    <location>
        <begin position="618"/>
        <end position="637"/>
    </location>
</feature>
<keyword evidence="3" id="KW-0175">Coiled coil</keyword>
<dbReference type="GO" id="GO:0098003">
    <property type="term" value="P:viral tail assembly"/>
    <property type="evidence" value="ECO:0007669"/>
    <property type="project" value="UniProtKB-KW"/>
</dbReference>
<dbReference type="NCBIfam" id="TIGR01760">
    <property type="entry name" value="tape_meas_TP901"/>
    <property type="match status" value="1"/>
</dbReference>
<keyword evidence="7" id="KW-1185">Reference proteome</keyword>
<dbReference type="PANTHER" id="PTHR37813:SF1">
    <property type="entry name" value="FELS-2 PROPHAGE PROTEIN"/>
    <property type="match status" value="1"/>
</dbReference>
<reference evidence="6 7" key="1">
    <citation type="submission" date="2018-10" db="EMBL/GenBank/DDBJ databases">
        <title>Characterization of the phiCTX-like Pseudomonas aeruginosa phage Dobby isolated from a kidney stone.</title>
        <authorList>
            <person name="Johnson G."/>
            <person name="Putonti C."/>
        </authorList>
    </citation>
    <scope>NUCLEOTIDE SEQUENCE [LARGE SCALE GENOMIC DNA]</scope>
    <source>
        <strain evidence="6 7">Dobby</strain>
    </source>
</reference>
<evidence type="ECO:0000256" key="3">
    <source>
        <dbReference type="SAM" id="Coils"/>
    </source>
</evidence>
<keyword evidence="1" id="KW-1245">Viral tail assembly</keyword>